<evidence type="ECO:0000313" key="2">
    <source>
        <dbReference type="Proteomes" id="UP000001299"/>
    </source>
</evidence>
<proteinExistence type="predicted"/>
<protein>
    <submittedName>
        <fullName evidence="1">Uncharacterized protein</fullName>
    </submittedName>
</protein>
<keyword evidence="1" id="KW-0614">Plasmid</keyword>
<name>E0S3H1_BUTPB</name>
<gene>
    <name evidence="1" type="ordered locus">bpr_II012</name>
</gene>
<dbReference type="Proteomes" id="UP000001299">
    <property type="component" value="Plasmid pCY360"/>
</dbReference>
<accession>E0S3H1</accession>
<dbReference type="KEGG" id="bpb:bpr_II012"/>
<dbReference type="AlphaFoldDB" id="E0S3H1"/>
<evidence type="ECO:0000313" key="1">
    <source>
        <dbReference type="EMBL" id="ADL35953.1"/>
    </source>
</evidence>
<sequence>MALINLSGAIVLIESFGWTKEKIKELFDKEEELLKECSKDHNLSLISMFDNECDIELTNREGVSYKDFGYLNIEKEKWEYTAPQWLQMRQNQKQWLGAMFTAAIGLTLHRMEGWNDEDIAKLVQKMQKVKENCSYDMKKMSEYAKEKVNFDAKELKMAA</sequence>
<keyword evidence="2" id="KW-1185">Reference proteome</keyword>
<dbReference type="HOGENOM" id="CLU_1657567_0_0_9"/>
<reference evidence="1 2" key="1">
    <citation type="journal article" date="2010" name="PLoS ONE">
        <title>The glycobiome of the rumen bacterium Butyrivibrio proteoclasticus B316(T) highlights adaptation to a polysaccharide-rich environment.</title>
        <authorList>
            <person name="Kelly W.J."/>
            <person name="Leahy S.C."/>
            <person name="Altermann E."/>
            <person name="Yeoman C.J."/>
            <person name="Dunne J.C."/>
            <person name="Kong Z."/>
            <person name="Pacheco D.M."/>
            <person name="Li D."/>
            <person name="Noel S.J."/>
            <person name="Moon C.D."/>
            <person name="Cookson A.L."/>
            <person name="Attwood G.T."/>
        </authorList>
    </citation>
    <scope>NUCLEOTIDE SEQUENCE [LARGE SCALE GENOMIC DNA]</scope>
    <source>
        <strain evidence="2">ATCC 51982 / DSM 14932 / B316</strain>
        <plasmid evidence="2">Plasmid pCY360</plasmid>
    </source>
</reference>
<organism evidence="1 2">
    <name type="scientific">Butyrivibrio proteoclasticus (strain ATCC 51982 / DSM 14932 / B316)</name>
    <name type="common">Clostridium proteoclasticum</name>
    <dbReference type="NCBI Taxonomy" id="515622"/>
    <lineage>
        <taxon>Bacteria</taxon>
        <taxon>Bacillati</taxon>
        <taxon>Bacillota</taxon>
        <taxon>Clostridia</taxon>
        <taxon>Lachnospirales</taxon>
        <taxon>Lachnospiraceae</taxon>
        <taxon>Butyrivibrio</taxon>
    </lineage>
</organism>
<dbReference type="EMBL" id="CP001812">
    <property type="protein sequence ID" value="ADL35953.1"/>
    <property type="molecule type" value="Genomic_DNA"/>
</dbReference>
<geneLocation type="plasmid" evidence="1 2">
    <name>pCY360</name>
</geneLocation>